<proteinExistence type="predicted"/>
<comment type="caution">
    <text evidence="3">The sequence shown here is derived from an EMBL/GenBank/DDBJ whole genome shotgun (WGS) entry which is preliminary data.</text>
</comment>
<keyword evidence="4" id="KW-1185">Reference proteome</keyword>
<gene>
    <name evidence="3" type="ORF">G3A44_04235</name>
</gene>
<protein>
    <submittedName>
        <fullName evidence="3">TRAP transporter substrate-binding protein</fullName>
    </submittedName>
</protein>
<keyword evidence="1 2" id="KW-0732">Signal</keyword>
<feature type="chain" id="PRO_5028887175" evidence="2">
    <location>
        <begin position="30"/>
        <end position="349"/>
    </location>
</feature>
<dbReference type="RefSeq" id="WP_163456254.1">
    <property type="nucleotide sequence ID" value="NZ_JAAGOH010000003.1"/>
</dbReference>
<dbReference type="Gene3D" id="3.40.190.170">
    <property type="entry name" value="Bacterial extracellular solute-binding protein, family 7"/>
    <property type="match status" value="1"/>
</dbReference>
<dbReference type="Pfam" id="PF03480">
    <property type="entry name" value="DctP"/>
    <property type="match status" value="1"/>
</dbReference>
<evidence type="ECO:0000313" key="4">
    <source>
        <dbReference type="Proteomes" id="UP000484255"/>
    </source>
</evidence>
<organism evidence="3 4">
    <name type="scientific">Ideonella livida</name>
    <dbReference type="NCBI Taxonomy" id="2707176"/>
    <lineage>
        <taxon>Bacteria</taxon>
        <taxon>Pseudomonadati</taxon>
        <taxon>Pseudomonadota</taxon>
        <taxon>Betaproteobacteria</taxon>
        <taxon>Burkholderiales</taxon>
        <taxon>Sphaerotilaceae</taxon>
        <taxon>Ideonella</taxon>
    </lineage>
</organism>
<reference evidence="3 4" key="1">
    <citation type="submission" date="2020-02" db="EMBL/GenBank/DDBJ databases">
        <title>Ideonella bacterium strain TBM-1.</title>
        <authorList>
            <person name="Chen W.-M."/>
        </authorList>
    </citation>
    <scope>NUCLEOTIDE SEQUENCE [LARGE SCALE GENOMIC DNA]</scope>
    <source>
        <strain evidence="3 4">TBM-1</strain>
    </source>
</reference>
<dbReference type="CDD" id="cd13665">
    <property type="entry name" value="PBP2_TRAP_Dctp3_4"/>
    <property type="match status" value="1"/>
</dbReference>
<accession>A0A7C9TIP2</accession>
<dbReference type="AlphaFoldDB" id="A0A7C9TIP2"/>
<dbReference type="NCBIfam" id="NF037995">
    <property type="entry name" value="TRAP_S1"/>
    <property type="match status" value="1"/>
</dbReference>
<dbReference type="PANTHER" id="PTHR33376:SF15">
    <property type="entry name" value="BLL6794 PROTEIN"/>
    <property type="match status" value="1"/>
</dbReference>
<evidence type="ECO:0000256" key="1">
    <source>
        <dbReference type="ARBA" id="ARBA00022729"/>
    </source>
</evidence>
<dbReference type="PANTHER" id="PTHR33376">
    <property type="match status" value="1"/>
</dbReference>
<dbReference type="GO" id="GO:0055085">
    <property type="term" value="P:transmembrane transport"/>
    <property type="evidence" value="ECO:0007669"/>
    <property type="project" value="InterPro"/>
</dbReference>
<feature type="signal peptide" evidence="2">
    <location>
        <begin position="1"/>
        <end position="29"/>
    </location>
</feature>
<evidence type="ECO:0000313" key="3">
    <source>
        <dbReference type="EMBL" id="NDY90403.1"/>
    </source>
</evidence>
<dbReference type="InterPro" id="IPR018389">
    <property type="entry name" value="DctP_fam"/>
</dbReference>
<sequence length="349" mass="37830">MRAPHKTLKTLAAAALAAVLAPLAGTAQAQEVTLKVHFFLPATSYANTLFITPWCEKIAKESANRLKCQIFPSMQMGGTPPQLFDQVKDGVADVIWTLPGYTAGRFPSLEVFELPFMMQSPEATSKALWDYTQKYSLDEFKDVKPLAFHVHGDGVFHMTSKPIKTLADLKGLKLRAPTRMTNKYLALLGATPVGMPVPQVGDALSKGVIDGAVVPYEVVPSVKIQELVKYHVETDPAEPAFYTSTFVFAMNKAKYESLPADLKKVIDANSGQALSGQIGKAFLQADMEGKKLTAKNTTTVIPAAELAHWKKAGQSLTDAWVSDMNGKGKPGAQMLEAARSLIAQHAAKR</sequence>
<dbReference type="SUPFAM" id="SSF53850">
    <property type="entry name" value="Periplasmic binding protein-like II"/>
    <property type="match status" value="1"/>
</dbReference>
<evidence type="ECO:0000256" key="2">
    <source>
        <dbReference type="SAM" id="SignalP"/>
    </source>
</evidence>
<dbReference type="EMBL" id="JAAGOH010000003">
    <property type="protein sequence ID" value="NDY90403.1"/>
    <property type="molecule type" value="Genomic_DNA"/>
</dbReference>
<dbReference type="Proteomes" id="UP000484255">
    <property type="component" value="Unassembled WGS sequence"/>
</dbReference>
<dbReference type="InterPro" id="IPR038404">
    <property type="entry name" value="TRAP_DctP_sf"/>
</dbReference>
<name>A0A7C9TIP2_9BURK</name>